<dbReference type="PANTHER" id="PTHR44196">
    <property type="entry name" value="DEHYDROGENASE/REDUCTASE SDR FAMILY MEMBER 7B"/>
    <property type="match status" value="1"/>
</dbReference>
<dbReference type="EMBL" id="WRPA01000005">
    <property type="protein sequence ID" value="MXR68443.1"/>
    <property type="molecule type" value="Genomic_DNA"/>
</dbReference>
<name>A0A6L7HWA7_9GAMM</name>
<evidence type="ECO:0000256" key="3">
    <source>
        <dbReference type="RuleBase" id="RU000363"/>
    </source>
</evidence>
<dbReference type="InterPro" id="IPR002347">
    <property type="entry name" value="SDR_fam"/>
</dbReference>
<keyword evidence="5" id="KW-1185">Reference proteome</keyword>
<protein>
    <submittedName>
        <fullName evidence="4">SDR family NAD(P)-dependent oxidoreductase</fullName>
    </submittedName>
</protein>
<sequence>MKVMITGATSGIGKQLSLGYAKAGHQVVACGRSQTKLDALTQAQPNISTLCFDLTQYDSYPELAADHGPLDLLILNAGDCEYIDDALNFDAKRFEKIININLIAIGYALQAWLPKLKTGGRLVLVSSSAQLLALPRAEAYGASKAGLSYLAKVLAIDLAKHQIEVTMVHPGFVQTPLTDRNTFAMPMMIGAEEAAETIMRGIAKGKRDIRFPRLFIWLMQSLSLLPFSLWRRLAMRMVSP</sequence>
<evidence type="ECO:0000256" key="1">
    <source>
        <dbReference type="ARBA" id="ARBA00006484"/>
    </source>
</evidence>
<dbReference type="SUPFAM" id="SSF51735">
    <property type="entry name" value="NAD(P)-binding Rossmann-fold domains"/>
    <property type="match status" value="1"/>
</dbReference>
<comment type="caution">
    <text evidence="4">The sequence shown here is derived from an EMBL/GenBank/DDBJ whole genome shotgun (WGS) entry which is preliminary data.</text>
</comment>
<dbReference type="RefSeq" id="WP_160794752.1">
    <property type="nucleotide sequence ID" value="NZ_CANMWR010000020.1"/>
</dbReference>
<evidence type="ECO:0000313" key="4">
    <source>
        <dbReference type="EMBL" id="MXR68443.1"/>
    </source>
</evidence>
<dbReference type="InterPro" id="IPR020904">
    <property type="entry name" value="Sc_DH/Rdtase_CS"/>
</dbReference>
<evidence type="ECO:0000313" key="5">
    <source>
        <dbReference type="Proteomes" id="UP000474778"/>
    </source>
</evidence>
<dbReference type="PRINTS" id="PR00081">
    <property type="entry name" value="GDHRDH"/>
</dbReference>
<organism evidence="4 5">
    <name type="scientific">Shewanella insulae</name>
    <dbReference type="NCBI Taxonomy" id="2681496"/>
    <lineage>
        <taxon>Bacteria</taxon>
        <taxon>Pseudomonadati</taxon>
        <taxon>Pseudomonadota</taxon>
        <taxon>Gammaproteobacteria</taxon>
        <taxon>Alteromonadales</taxon>
        <taxon>Shewanellaceae</taxon>
        <taxon>Shewanella</taxon>
    </lineage>
</organism>
<gene>
    <name evidence="4" type="ORF">GNT65_07120</name>
</gene>
<reference evidence="4 5" key="1">
    <citation type="submission" date="2019-12" db="EMBL/GenBank/DDBJ databases">
        <title>Shewanella insulae sp. nov., isolated from a tidal flat.</title>
        <authorList>
            <person name="Yoon J.-H."/>
        </authorList>
    </citation>
    <scope>NUCLEOTIDE SEQUENCE [LARGE SCALE GENOMIC DNA]</scope>
    <source>
        <strain evidence="4 5">JBTF-M18</strain>
    </source>
</reference>
<dbReference type="Pfam" id="PF00106">
    <property type="entry name" value="adh_short"/>
    <property type="match status" value="1"/>
</dbReference>
<dbReference type="PRINTS" id="PR00080">
    <property type="entry name" value="SDRFAMILY"/>
</dbReference>
<dbReference type="AlphaFoldDB" id="A0A6L7HWA7"/>
<dbReference type="InterPro" id="IPR036291">
    <property type="entry name" value="NAD(P)-bd_dom_sf"/>
</dbReference>
<keyword evidence="2" id="KW-0560">Oxidoreductase</keyword>
<dbReference type="Gene3D" id="3.40.50.720">
    <property type="entry name" value="NAD(P)-binding Rossmann-like Domain"/>
    <property type="match status" value="1"/>
</dbReference>
<dbReference type="Proteomes" id="UP000474778">
    <property type="component" value="Unassembled WGS sequence"/>
</dbReference>
<dbReference type="GO" id="GO:0016491">
    <property type="term" value="F:oxidoreductase activity"/>
    <property type="evidence" value="ECO:0007669"/>
    <property type="project" value="UniProtKB-KW"/>
</dbReference>
<dbReference type="PANTHER" id="PTHR44196:SF1">
    <property type="entry name" value="DEHYDROGENASE_REDUCTASE SDR FAMILY MEMBER 7B"/>
    <property type="match status" value="1"/>
</dbReference>
<accession>A0A6L7HWA7</accession>
<evidence type="ECO:0000256" key="2">
    <source>
        <dbReference type="ARBA" id="ARBA00023002"/>
    </source>
</evidence>
<proteinExistence type="inferred from homology"/>
<dbReference type="PROSITE" id="PS00061">
    <property type="entry name" value="ADH_SHORT"/>
    <property type="match status" value="1"/>
</dbReference>
<comment type="similarity">
    <text evidence="1 3">Belongs to the short-chain dehydrogenases/reductases (SDR) family.</text>
</comment>
<dbReference type="GO" id="GO:0016020">
    <property type="term" value="C:membrane"/>
    <property type="evidence" value="ECO:0007669"/>
    <property type="project" value="TreeGrafter"/>
</dbReference>